<keyword evidence="8 10" id="KW-0472">Membrane</keyword>
<organism evidence="11">
    <name type="scientific">uncultured delta proteobacterium</name>
    <dbReference type="NCBI Taxonomy" id="34034"/>
    <lineage>
        <taxon>Bacteria</taxon>
        <taxon>Deltaproteobacteria</taxon>
        <taxon>environmental samples</taxon>
    </lineage>
</organism>
<keyword evidence="4 10" id="KW-0812">Transmembrane</keyword>
<dbReference type="Pfam" id="PF02416">
    <property type="entry name" value="TatA_B_E"/>
    <property type="match status" value="1"/>
</dbReference>
<dbReference type="Gene3D" id="1.20.5.3310">
    <property type="match status" value="1"/>
</dbReference>
<accession>A0A212J7D5</accession>
<comment type="subcellular location">
    <subcellularLocation>
        <location evidence="1">Membrane</location>
        <topology evidence="1">Single-pass membrane protein</topology>
    </subcellularLocation>
</comment>
<dbReference type="GO" id="GO:0008320">
    <property type="term" value="F:protein transmembrane transporter activity"/>
    <property type="evidence" value="ECO:0007669"/>
    <property type="project" value="InterPro"/>
</dbReference>
<dbReference type="PANTHER" id="PTHR33162:SF1">
    <property type="entry name" value="SEC-INDEPENDENT PROTEIN TRANSLOCASE PROTEIN TATA, CHLOROPLASTIC"/>
    <property type="match status" value="1"/>
</dbReference>
<evidence type="ECO:0000256" key="9">
    <source>
        <dbReference type="SAM" id="MobiDB-lite"/>
    </source>
</evidence>
<feature type="region of interest" description="Disordered" evidence="9">
    <location>
        <begin position="53"/>
        <end position="121"/>
    </location>
</feature>
<dbReference type="NCBIfam" id="TIGR01410">
    <property type="entry name" value="tatB"/>
    <property type="match status" value="1"/>
</dbReference>
<proteinExistence type="predicted"/>
<evidence type="ECO:0000256" key="3">
    <source>
        <dbReference type="ARBA" id="ARBA00022475"/>
    </source>
</evidence>
<evidence type="ECO:0000256" key="7">
    <source>
        <dbReference type="ARBA" id="ARBA00023010"/>
    </source>
</evidence>
<dbReference type="InterPro" id="IPR018448">
    <property type="entry name" value="TatB"/>
</dbReference>
<reference evidence="11" key="1">
    <citation type="submission" date="2016-04" db="EMBL/GenBank/DDBJ databases">
        <authorList>
            <person name="Evans L.H."/>
            <person name="Alamgir A."/>
            <person name="Owens N."/>
            <person name="Weber N.D."/>
            <person name="Virtaneva K."/>
            <person name="Barbian K."/>
            <person name="Babar A."/>
            <person name="Rosenke K."/>
        </authorList>
    </citation>
    <scope>NUCLEOTIDE SEQUENCE</scope>
    <source>
        <strain evidence="11">86</strain>
    </source>
</reference>
<evidence type="ECO:0000256" key="6">
    <source>
        <dbReference type="ARBA" id="ARBA00022989"/>
    </source>
</evidence>
<protein>
    <submittedName>
        <fullName evidence="11">Twin arginine-targeting protein translocase TatB</fullName>
    </submittedName>
</protein>
<name>A0A212J7D5_9DELT</name>
<feature type="compositionally biased region" description="Basic residues" evidence="9">
    <location>
        <begin position="98"/>
        <end position="111"/>
    </location>
</feature>
<dbReference type="PANTHER" id="PTHR33162">
    <property type="entry name" value="SEC-INDEPENDENT PROTEIN TRANSLOCASE PROTEIN TATA, CHLOROPLASTIC"/>
    <property type="match status" value="1"/>
</dbReference>
<gene>
    <name evidence="11" type="primary">tatB</name>
    <name evidence="11" type="ORF">KL86DPRO_10852</name>
</gene>
<evidence type="ECO:0000256" key="2">
    <source>
        <dbReference type="ARBA" id="ARBA00022448"/>
    </source>
</evidence>
<feature type="transmembrane region" description="Helical" evidence="10">
    <location>
        <begin position="6"/>
        <end position="22"/>
    </location>
</feature>
<dbReference type="GO" id="GO:0016020">
    <property type="term" value="C:membrane"/>
    <property type="evidence" value="ECO:0007669"/>
    <property type="project" value="UniProtKB-SubCell"/>
</dbReference>
<evidence type="ECO:0000256" key="1">
    <source>
        <dbReference type="ARBA" id="ARBA00004167"/>
    </source>
</evidence>
<keyword evidence="3" id="KW-1003">Cell membrane</keyword>
<sequence length="121" mass="13162">MFNLGGMEIVVILVVALLVLGPDKLPNFMRTIGKAVGELRRASTEFQRTIHTEIAQHDASLSRTSLTPEQEAPAREPASTAPRKTAAEKTTITDAARKRPLPRAHRPRRPLTRSGGDTGDA</sequence>
<evidence type="ECO:0000256" key="5">
    <source>
        <dbReference type="ARBA" id="ARBA00022927"/>
    </source>
</evidence>
<evidence type="ECO:0000256" key="4">
    <source>
        <dbReference type="ARBA" id="ARBA00022692"/>
    </source>
</evidence>
<keyword evidence="7" id="KW-0811">Translocation</keyword>
<dbReference type="GO" id="GO:0043953">
    <property type="term" value="P:protein transport by the Tat complex"/>
    <property type="evidence" value="ECO:0007669"/>
    <property type="project" value="InterPro"/>
</dbReference>
<evidence type="ECO:0000256" key="10">
    <source>
        <dbReference type="SAM" id="Phobius"/>
    </source>
</evidence>
<evidence type="ECO:0000256" key="8">
    <source>
        <dbReference type="ARBA" id="ARBA00023136"/>
    </source>
</evidence>
<dbReference type="InterPro" id="IPR003369">
    <property type="entry name" value="TatA/B/E"/>
</dbReference>
<feature type="compositionally biased region" description="Polar residues" evidence="9">
    <location>
        <begin position="59"/>
        <end position="68"/>
    </location>
</feature>
<keyword evidence="6 10" id="KW-1133">Transmembrane helix</keyword>
<keyword evidence="2" id="KW-0813">Transport</keyword>
<dbReference type="EMBL" id="FLUQ01000001">
    <property type="protein sequence ID" value="SBV95346.1"/>
    <property type="molecule type" value="Genomic_DNA"/>
</dbReference>
<dbReference type="AlphaFoldDB" id="A0A212J7D5"/>
<dbReference type="PRINTS" id="PR01506">
    <property type="entry name" value="TATBPROTEIN"/>
</dbReference>
<evidence type="ECO:0000313" key="11">
    <source>
        <dbReference type="EMBL" id="SBV95346.1"/>
    </source>
</evidence>
<keyword evidence="5" id="KW-0653">Protein transport</keyword>